<dbReference type="InterPro" id="IPR045226">
    <property type="entry name" value="Dsc3"/>
</dbReference>
<organism evidence="4 5">
    <name type="scientific">Malassezia globosa (strain ATCC MYA-4612 / CBS 7966)</name>
    <name type="common">Dandruff-associated fungus</name>
    <dbReference type="NCBI Taxonomy" id="425265"/>
    <lineage>
        <taxon>Eukaryota</taxon>
        <taxon>Fungi</taxon>
        <taxon>Dikarya</taxon>
        <taxon>Basidiomycota</taxon>
        <taxon>Ustilaginomycotina</taxon>
        <taxon>Malasseziomycetes</taxon>
        <taxon>Malasseziales</taxon>
        <taxon>Malasseziaceae</taxon>
        <taxon>Malassezia</taxon>
    </lineage>
</organism>
<protein>
    <recommendedName>
        <fullName evidence="3">DSC E3 ubiquitin ligase complex subunit 3 C-terminal domain-containing protein</fullName>
    </recommendedName>
</protein>
<dbReference type="Proteomes" id="UP000008837">
    <property type="component" value="Unassembled WGS sequence"/>
</dbReference>
<dbReference type="PANTHER" id="PTHR28049">
    <property type="entry name" value="TRANSMEMBRANE PROTEIN YOR223W"/>
    <property type="match status" value="1"/>
</dbReference>
<feature type="compositionally biased region" description="Acidic residues" evidence="1">
    <location>
        <begin position="384"/>
        <end position="395"/>
    </location>
</feature>
<proteinExistence type="predicted"/>
<dbReference type="InterPro" id="IPR025390">
    <property type="entry name" value="Dsc3_C"/>
</dbReference>
<feature type="region of interest" description="Disordered" evidence="1">
    <location>
        <begin position="330"/>
        <end position="408"/>
    </location>
</feature>
<feature type="transmembrane region" description="Helical" evidence="2">
    <location>
        <begin position="233"/>
        <end position="252"/>
    </location>
</feature>
<keyword evidence="2" id="KW-1133">Transmembrane helix</keyword>
<dbReference type="PANTHER" id="PTHR28049:SF1">
    <property type="entry name" value="DSC E3 UBIQUITIN LIGASE COMPLEX SUBUNIT 3"/>
    <property type="match status" value="1"/>
</dbReference>
<dbReference type="GeneID" id="5853335"/>
<feature type="compositionally biased region" description="Polar residues" evidence="1">
    <location>
        <begin position="345"/>
        <end position="354"/>
    </location>
</feature>
<dbReference type="GO" id="GO:0005783">
    <property type="term" value="C:endoplasmic reticulum"/>
    <property type="evidence" value="ECO:0007669"/>
    <property type="project" value="TreeGrafter"/>
</dbReference>
<sequence length="466" mass="52313">MQGKKIRLIYFGRVLPQGVRLASWLDALSIPDATSASGGGGSTKRESGLEDGVSVQDCLDSLRDDDPLPYERILVERVPQEDGMYTLRRPANISSHVTNSKSHGKQRDLELDHVDRTMKVCAVCLPTIFLQCSIGGQLDAHEPNASEAGPSVSTTNEPRGFDRLRYTAGMSDMDIQLMREQFHRQSGLLGIRSGDVLRQREEDNMVYAMEDQWIDNMGQDPVQRQVSSVWKKGMWGLLIGFLFPLLPLFFVYDSPMIPWPRRSALRLAHQAQVLQHTRELESLLAQLSERLDARSGELDTAQRARIDNVRRSVLMPLDQFRQSVVEREATRMDQHDSGTGFNGNGLRTHTTANNAEPREGRQAHDNDGNTNDNSGSNWRGNGNGEDDEDDDDEVNESDHVVREGAADPASWRSPLERLGVRAPRVNHYVVFSPVTLFCIMIGFLVKYVHPHNANASVLVCIIRFAW</sequence>
<feature type="compositionally biased region" description="Basic and acidic residues" evidence="1">
    <location>
        <begin position="356"/>
        <end position="367"/>
    </location>
</feature>
<dbReference type="AlphaFoldDB" id="A8QAR5"/>
<comment type="caution">
    <text evidence="4">The sequence shown here is derived from an EMBL/GenBank/DDBJ whole genome shotgun (WGS) entry which is preliminary data.</text>
</comment>
<dbReference type="KEGG" id="mgl:MGL_3816"/>
<evidence type="ECO:0000256" key="2">
    <source>
        <dbReference type="SAM" id="Phobius"/>
    </source>
</evidence>
<name>A8QAR5_MALGO</name>
<dbReference type="EMBL" id="AAYY01000015">
    <property type="protein sequence ID" value="EDP41814.1"/>
    <property type="molecule type" value="Genomic_DNA"/>
</dbReference>
<keyword evidence="2" id="KW-0812">Transmembrane</keyword>
<dbReference type="RefSeq" id="XP_001729028.1">
    <property type="nucleotide sequence ID" value="XM_001728976.1"/>
</dbReference>
<evidence type="ECO:0000256" key="1">
    <source>
        <dbReference type="SAM" id="MobiDB-lite"/>
    </source>
</evidence>
<dbReference type="GO" id="GO:0044695">
    <property type="term" value="C:Dsc E3 ubiquitin ligase complex"/>
    <property type="evidence" value="ECO:0007669"/>
    <property type="project" value="InterPro"/>
</dbReference>
<keyword evidence="2" id="KW-0472">Membrane</keyword>
<evidence type="ECO:0000259" key="3">
    <source>
        <dbReference type="Pfam" id="PF13373"/>
    </source>
</evidence>
<gene>
    <name evidence="4" type="ORF">MGL_3816</name>
</gene>
<dbReference type="VEuPathDB" id="FungiDB:MGL_3816"/>
<dbReference type="InParanoid" id="A8QAR5"/>
<reference evidence="4 5" key="1">
    <citation type="journal article" date="2007" name="Proc. Natl. Acad. Sci. U.S.A.">
        <title>Dandruff-associated Malassezia genomes reveal convergent and divergent virulence traits shared with plant and human fungal pathogens.</title>
        <authorList>
            <person name="Xu J."/>
            <person name="Saunders C.W."/>
            <person name="Hu P."/>
            <person name="Grant R.A."/>
            <person name="Boekhout T."/>
            <person name="Kuramae E.E."/>
            <person name="Kronstad J.W."/>
            <person name="Deangelis Y.M."/>
            <person name="Reeder N.L."/>
            <person name="Johnstone K.R."/>
            <person name="Leland M."/>
            <person name="Fieno A.M."/>
            <person name="Begley W.M."/>
            <person name="Sun Y."/>
            <person name="Lacey M.P."/>
            <person name="Chaudhary T."/>
            <person name="Keough T."/>
            <person name="Chu L."/>
            <person name="Sears R."/>
            <person name="Yuan B."/>
            <person name="Dawson T.L.Jr."/>
        </authorList>
    </citation>
    <scope>NUCLEOTIDE SEQUENCE [LARGE SCALE GENOMIC DNA]</scope>
    <source>
        <strain evidence="5">ATCC MYA-4612 / CBS 7966</strain>
    </source>
</reference>
<evidence type="ECO:0000313" key="4">
    <source>
        <dbReference type="EMBL" id="EDP41814.1"/>
    </source>
</evidence>
<accession>A8QAR5</accession>
<feature type="compositionally biased region" description="Basic and acidic residues" evidence="1">
    <location>
        <begin position="396"/>
        <end position="405"/>
    </location>
</feature>
<evidence type="ECO:0000313" key="5">
    <source>
        <dbReference type="Proteomes" id="UP000008837"/>
    </source>
</evidence>
<keyword evidence="5" id="KW-1185">Reference proteome</keyword>
<dbReference type="OrthoDB" id="2556122at2759"/>
<dbReference type="OMA" id="FLQCSIG"/>
<feature type="compositionally biased region" description="Low complexity" evidence="1">
    <location>
        <begin position="368"/>
        <end position="380"/>
    </location>
</feature>
<feature type="transmembrane region" description="Helical" evidence="2">
    <location>
        <begin position="425"/>
        <end position="445"/>
    </location>
</feature>
<feature type="domain" description="DSC E3 ubiquitin ligase complex subunit 3 C-terminal" evidence="3">
    <location>
        <begin position="159"/>
        <end position="255"/>
    </location>
</feature>
<dbReference type="Pfam" id="PF13373">
    <property type="entry name" value="Dsc3_C"/>
    <property type="match status" value="1"/>
</dbReference>